<dbReference type="AlphaFoldDB" id="A0A1R2BY48"/>
<accession>A0A1R2BY48</accession>
<dbReference type="InterPro" id="IPR032675">
    <property type="entry name" value="LRR_dom_sf"/>
</dbReference>
<dbReference type="SMART" id="SM00368">
    <property type="entry name" value="LRR_RI"/>
    <property type="match status" value="3"/>
</dbReference>
<dbReference type="OrthoDB" id="433359at2759"/>
<comment type="caution">
    <text evidence="1">The sequence shown here is derived from an EMBL/GenBank/DDBJ whole genome shotgun (WGS) entry which is preliminary data.</text>
</comment>
<dbReference type="Proteomes" id="UP000187209">
    <property type="component" value="Unassembled WGS sequence"/>
</dbReference>
<organism evidence="1 2">
    <name type="scientific">Stentor coeruleus</name>
    <dbReference type="NCBI Taxonomy" id="5963"/>
    <lineage>
        <taxon>Eukaryota</taxon>
        <taxon>Sar</taxon>
        <taxon>Alveolata</taxon>
        <taxon>Ciliophora</taxon>
        <taxon>Postciliodesmatophora</taxon>
        <taxon>Heterotrichea</taxon>
        <taxon>Heterotrichida</taxon>
        <taxon>Stentoridae</taxon>
        <taxon>Stentor</taxon>
    </lineage>
</organism>
<dbReference type="GO" id="GO:0048471">
    <property type="term" value="C:perinuclear region of cytoplasm"/>
    <property type="evidence" value="ECO:0007669"/>
    <property type="project" value="TreeGrafter"/>
</dbReference>
<dbReference type="GO" id="GO:0005829">
    <property type="term" value="C:cytosol"/>
    <property type="evidence" value="ECO:0007669"/>
    <property type="project" value="TreeGrafter"/>
</dbReference>
<dbReference type="Gene3D" id="3.80.10.10">
    <property type="entry name" value="Ribonuclease Inhibitor"/>
    <property type="match status" value="1"/>
</dbReference>
<dbReference type="SUPFAM" id="SSF52047">
    <property type="entry name" value="RNI-like"/>
    <property type="match status" value="1"/>
</dbReference>
<proteinExistence type="predicted"/>
<dbReference type="PANTHER" id="PTHR24113">
    <property type="entry name" value="RAN GTPASE-ACTIVATING PROTEIN 1"/>
    <property type="match status" value="1"/>
</dbReference>
<name>A0A1R2BY48_9CILI</name>
<protein>
    <submittedName>
        <fullName evidence="1">Uncharacterized protein</fullName>
    </submittedName>
</protein>
<sequence>MGAGCCMKFNSQRIIQQGQTNEEKERAFEDLKVFYKSNKSSMNQKLKLIFKEICKTGRCESEVVNLNFVDFQKARAEYLQQIIPFFQNLKVLKLWKSRLKCEGLKVISYELGGLVSLEILSLEDNSLGSDGSMYLAEALTKLKNLKELWLQINNIGIIGAAYIADSLPKLKNLEKLGIDENRIENKGAIKVASSVKKLKNMKILGLGYNLLNDETCLNIITILNTVGLEKLIFSGNNVSEQSGSKMKVHMPKTLIIF</sequence>
<evidence type="ECO:0000313" key="2">
    <source>
        <dbReference type="Proteomes" id="UP000187209"/>
    </source>
</evidence>
<dbReference type="EMBL" id="MPUH01000376">
    <property type="protein sequence ID" value="OMJ81557.1"/>
    <property type="molecule type" value="Genomic_DNA"/>
</dbReference>
<dbReference type="GO" id="GO:0005096">
    <property type="term" value="F:GTPase activator activity"/>
    <property type="evidence" value="ECO:0007669"/>
    <property type="project" value="InterPro"/>
</dbReference>
<dbReference type="InterPro" id="IPR027038">
    <property type="entry name" value="RanGap"/>
</dbReference>
<evidence type="ECO:0000313" key="1">
    <source>
        <dbReference type="EMBL" id="OMJ81557.1"/>
    </source>
</evidence>
<keyword evidence="2" id="KW-1185">Reference proteome</keyword>
<gene>
    <name evidence="1" type="ORF">SteCoe_17967</name>
</gene>
<dbReference type="GO" id="GO:0005634">
    <property type="term" value="C:nucleus"/>
    <property type="evidence" value="ECO:0007669"/>
    <property type="project" value="TreeGrafter"/>
</dbReference>
<dbReference type="GO" id="GO:0031267">
    <property type="term" value="F:small GTPase binding"/>
    <property type="evidence" value="ECO:0007669"/>
    <property type="project" value="TreeGrafter"/>
</dbReference>
<reference evidence="1 2" key="1">
    <citation type="submission" date="2016-11" db="EMBL/GenBank/DDBJ databases">
        <title>The macronuclear genome of Stentor coeruleus: a giant cell with tiny introns.</title>
        <authorList>
            <person name="Slabodnick M."/>
            <person name="Ruby J.G."/>
            <person name="Reiff S.B."/>
            <person name="Swart E.C."/>
            <person name="Gosai S."/>
            <person name="Prabakaran S."/>
            <person name="Witkowska E."/>
            <person name="Larue G.E."/>
            <person name="Fisher S."/>
            <person name="Freeman R.M."/>
            <person name="Gunawardena J."/>
            <person name="Chu W."/>
            <person name="Stover N.A."/>
            <person name="Gregory B.D."/>
            <person name="Nowacki M."/>
            <person name="Derisi J."/>
            <person name="Roy S.W."/>
            <person name="Marshall W.F."/>
            <person name="Sood P."/>
        </authorList>
    </citation>
    <scope>NUCLEOTIDE SEQUENCE [LARGE SCALE GENOMIC DNA]</scope>
    <source>
        <strain evidence="1">WM001</strain>
    </source>
</reference>
<dbReference type="PANTHER" id="PTHR24113:SF15">
    <property type="entry name" value="NACHT DOMAIN-CONTAINING PROTEIN"/>
    <property type="match status" value="1"/>
</dbReference>
<dbReference type="GO" id="GO:0006913">
    <property type="term" value="P:nucleocytoplasmic transport"/>
    <property type="evidence" value="ECO:0007669"/>
    <property type="project" value="TreeGrafter"/>
</dbReference>